<gene>
    <name evidence="6" type="ORF">OSTQU699_LOCUS8218</name>
</gene>
<name>A0A8S1J625_9CHLO</name>
<evidence type="ECO:0000259" key="5">
    <source>
        <dbReference type="PROSITE" id="PS51668"/>
    </source>
</evidence>
<accession>A0A8S1J625</accession>
<evidence type="ECO:0000256" key="2">
    <source>
        <dbReference type="ARBA" id="ARBA00033753"/>
    </source>
</evidence>
<dbReference type="PANTHER" id="PTHR12818">
    <property type="entry name" value="TRNA (ADENINE(37)-N6)-METHYLTRANSFERASE"/>
    <property type="match status" value="1"/>
</dbReference>
<protein>
    <recommendedName>
        <fullName evidence="5">TsaA-like domain-containing protein</fullName>
    </recommendedName>
</protein>
<feature type="coiled-coil region" evidence="3">
    <location>
        <begin position="14"/>
        <end position="48"/>
    </location>
</feature>
<evidence type="ECO:0000256" key="3">
    <source>
        <dbReference type="SAM" id="Coils"/>
    </source>
</evidence>
<dbReference type="EMBL" id="CAJHUC010001981">
    <property type="protein sequence ID" value="CAD7702861.1"/>
    <property type="molecule type" value="Genomic_DNA"/>
</dbReference>
<dbReference type="AlphaFoldDB" id="A0A8S1J625"/>
<dbReference type="OrthoDB" id="4882at2759"/>
<dbReference type="InterPro" id="IPR040372">
    <property type="entry name" value="YaeB-like"/>
</dbReference>
<dbReference type="InterPro" id="IPR036414">
    <property type="entry name" value="YaeB_N_sf"/>
</dbReference>
<keyword evidence="1" id="KW-0949">S-adenosyl-L-methionine</keyword>
<dbReference type="PROSITE" id="PS51668">
    <property type="entry name" value="TSAA_2"/>
    <property type="match status" value="1"/>
</dbReference>
<comment type="similarity">
    <text evidence="2">Belongs to the tRNA methyltransferase O family.</text>
</comment>
<proteinExistence type="inferred from homology"/>
<organism evidence="6 7">
    <name type="scientific">Ostreobium quekettii</name>
    <dbReference type="NCBI Taxonomy" id="121088"/>
    <lineage>
        <taxon>Eukaryota</taxon>
        <taxon>Viridiplantae</taxon>
        <taxon>Chlorophyta</taxon>
        <taxon>core chlorophytes</taxon>
        <taxon>Ulvophyceae</taxon>
        <taxon>TCBD clade</taxon>
        <taxon>Bryopsidales</taxon>
        <taxon>Ostreobineae</taxon>
        <taxon>Ostreobiaceae</taxon>
        <taxon>Ostreobium</taxon>
    </lineage>
</organism>
<dbReference type="InterPro" id="IPR036413">
    <property type="entry name" value="YaeB-like_sf"/>
</dbReference>
<evidence type="ECO:0000256" key="4">
    <source>
        <dbReference type="SAM" id="SignalP"/>
    </source>
</evidence>
<sequence>MQAACLAAVALLSAALAVRRLMKLEGRTRQLERELQDMTKERRAERAGRIKAERELQQLHMGAVHALHGEQPFDSKEPSGLRIPHLEPIGTVSSCFTQRNGTPRQPLLVGSARAKLTLRQGLPHDALDGLQQYSHCWILYIFHRNTNLHREHISEHASESKKRNPHTQGIKAKIRVPRLDGKTMGVLATRSPHRPVPIGLSCARVKEVRNGEVLLEGADIVDGTPVLDVKPYVPFCDSVESATAPAWVAATSGSGDEPLYVKSVQILEVAQQQIQDCWHRQQRTSLYATSMEFLGLVKEVLSRDIRSTYQRTQACKSCGIQGSDYGEAGELFHVILEGVDIAYDVVDHGVVVCKAEIAVDSSP</sequence>
<evidence type="ECO:0000313" key="7">
    <source>
        <dbReference type="Proteomes" id="UP000708148"/>
    </source>
</evidence>
<feature type="chain" id="PRO_5035845147" description="TsaA-like domain-containing protein" evidence="4">
    <location>
        <begin position="18"/>
        <end position="363"/>
    </location>
</feature>
<keyword evidence="4" id="KW-0732">Signal</keyword>
<feature type="domain" description="TsaA-like" evidence="5">
    <location>
        <begin position="86"/>
        <end position="241"/>
    </location>
</feature>
<dbReference type="SUPFAM" id="SSF118196">
    <property type="entry name" value="YaeB-like"/>
    <property type="match status" value="1"/>
</dbReference>
<dbReference type="Proteomes" id="UP000708148">
    <property type="component" value="Unassembled WGS sequence"/>
</dbReference>
<evidence type="ECO:0000313" key="6">
    <source>
        <dbReference type="EMBL" id="CAD7702861.1"/>
    </source>
</evidence>
<dbReference type="PANTHER" id="PTHR12818:SF0">
    <property type="entry name" value="TRNA (ADENINE(37)-N6)-METHYLTRANSFERASE"/>
    <property type="match status" value="1"/>
</dbReference>
<dbReference type="InterPro" id="IPR023370">
    <property type="entry name" value="TrmO-like_N"/>
</dbReference>
<dbReference type="Gene3D" id="2.40.30.70">
    <property type="entry name" value="YaeB-like"/>
    <property type="match status" value="1"/>
</dbReference>
<dbReference type="FunFam" id="2.40.30.70:FF:000003">
    <property type="entry name" value="tRNA (Adenine(37)-N6)-methyltransferase isoform A"/>
    <property type="match status" value="1"/>
</dbReference>
<keyword evidence="3" id="KW-0175">Coiled coil</keyword>
<keyword evidence="7" id="KW-1185">Reference proteome</keyword>
<dbReference type="Pfam" id="PF01980">
    <property type="entry name" value="TrmO_N"/>
    <property type="match status" value="1"/>
</dbReference>
<dbReference type="CDD" id="cd09281">
    <property type="entry name" value="UPF0066"/>
    <property type="match status" value="1"/>
</dbReference>
<evidence type="ECO:0000256" key="1">
    <source>
        <dbReference type="ARBA" id="ARBA00022691"/>
    </source>
</evidence>
<feature type="signal peptide" evidence="4">
    <location>
        <begin position="1"/>
        <end position="17"/>
    </location>
</feature>
<reference evidence="6" key="1">
    <citation type="submission" date="2020-12" db="EMBL/GenBank/DDBJ databases">
        <authorList>
            <person name="Iha C."/>
        </authorList>
    </citation>
    <scope>NUCLEOTIDE SEQUENCE</scope>
</reference>
<comment type="caution">
    <text evidence="6">The sequence shown here is derived from an EMBL/GenBank/DDBJ whole genome shotgun (WGS) entry which is preliminary data.</text>
</comment>